<dbReference type="AlphaFoldDB" id="A0A100VIA1"/>
<name>A0A100VIA1_PAEAM</name>
<proteinExistence type="predicted"/>
<reference evidence="1 2" key="1">
    <citation type="journal article" date="2016" name="Genome Announc.">
        <title>Draft Genome Sequence of Paenibacillus amylolyticus Heshi-A3, Isolated from Fermented Rice Bran in a Japanese Fermented Seafood Dish.</title>
        <authorList>
            <person name="Akuzawa S."/>
            <person name="Nagaoka J."/>
            <person name="Kanekatsu M."/>
            <person name="Kubota E."/>
            <person name="Ohtake R."/>
            <person name="Suzuki T."/>
            <person name="Kanesaki Y."/>
        </authorList>
    </citation>
    <scope>NUCLEOTIDE SEQUENCE [LARGE SCALE GENOMIC DNA]</scope>
    <source>
        <strain evidence="1 2">Heshi-A3</strain>
    </source>
</reference>
<evidence type="ECO:0000313" key="2">
    <source>
        <dbReference type="Proteomes" id="UP000069697"/>
    </source>
</evidence>
<sequence length="217" mass="25598">MTILFNFSELNNIYSEALLSDDKTLIFETHIGKGRFLFMMFLSEEDKDSKDKLFVYLRNTKSMLNIKMYGNHEKGKFEVYITDQLQRKFVEELQLNSYKGSFDFMHFLEQLNDSFPKTINHNNKIAELRKNKSIITPLNIVDESDRTVLKHEMRLSKDKKPQDKTLRKLYVYTDGSVEDITELINLLKKFNMTVAWTKEDPKNTTTSVKSLLNKLNK</sequence>
<accession>A0A100VIA1</accession>
<gene>
    <name evidence="1" type="ORF">PAHA3_0391</name>
</gene>
<comment type="caution">
    <text evidence="1">The sequence shown here is derived from an EMBL/GenBank/DDBJ whole genome shotgun (WGS) entry which is preliminary data.</text>
</comment>
<organism evidence="1 2">
    <name type="scientific">Paenibacillus amylolyticus</name>
    <dbReference type="NCBI Taxonomy" id="1451"/>
    <lineage>
        <taxon>Bacteria</taxon>
        <taxon>Bacillati</taxon>
        <taxon>Bacillota</taxon>
        <taxon>Bacilli</taxon>
        <taxon>Bacillales</taxon>
        <taxon>Paenibacillaceae</taxon>
        <taxon>Paenibacillus</taxon>
    </lineage>
</organism>
<evidence type="ECO:0000313" key="1">
    <source>
        <dbReference type="EMBL" id="GAS80321.1"/>
    </source>
</evidence>
<dbReference type="RefSeq" id="WP_062833216.1">
    <property type="nucleotide sequence ID" value="NZ_BCNV01000001.1"/>
</dbReference>
<reference evidence="2" key="2">
    <citation type="submission" date="2016-01" db="EMBL/GenBank/DDBJ databases">
        <title>Draft Genome Sequence of Paenibacillus amylolyticus Heshi-A3 that Was Isolated from Fermented Rice Bran with Aging Salted Mackerel, Which Was Named Heshiko as Traditional Fermented Seafood in Japan.</title>
        <authorList>
            <person name="Akuzawa S."/>
            <person name="Nakagawa J."/>
            <person name="Kanekatsu T."/>
            <person name="Kubota E."/>
            <person name="Ohtake R."/>
            <person name="Suzuki T."/>
            <person name="Kanesaki Y."/>
        </authorList>
    </citation>
    <scope>NUCLEOTIDE SEQUENCE [LARGE SCALE GENOMIC DNA]</scope>
    <source>
        <strain evidence="2">Heshi-A3</strain>
    </source>
</reference>
<dbReference type="Proteomes" id="UP000069697">
    <property type="component" value="Unassembled WGS sequence"/>
</dbReference>
<protein>
    <submittedName>
        <fullName evidence="1">Uncharacterized protein</fullName>
    </submittedName>
</protein>
<dbReference type="EMBL" id="BCNV01000001">
    <property type="protein sequence ID" value="GAS80321.1"/>
    <property type="molecule type" value="Genomic_DNA"/>
</dbReference>